<dbReference type="InterPro" id="IPR016181">
    <property type="entry name" value="Acyl_CoA_acyltransferase"/>
</dbReference>
<dbReference type="CDD" id="cd04301">
    <property type="entry name" value="NAT_SF"/>
    <property type="match status" value="1"/>
</dbReference>
<evidence type="ECO:0000313" key="5">
    <source>
        <dbReference type="Proteomes" id="UP000550729"/>
    </source>
</evidence>
<dbReference type="AlphaFoldDB" id="A0A848KQG1"/>
<feature type="domain" description="N-acetyltransferase" evidence="3">
    <location>
        <begin position="1"/>
        <end position="159"/>
    </location>
</feature>
<protein>
    <submittedName>
        <fullName evidence="4">GNAT family N-acetyltransferase</fullName>
    </submittedName>
</protein>
<keyword evidence="1 4" id="KW-0808">Transferase</keyword>
<dbReference type="Pfam" id="PF00583">
    <property type="entry name" value="Acetyltransf_1"/>
    <property type="match status" value="1"/>
</dbReference>
<accession>A0A848KQG1</accession>
<dbReference type="SUPFAM" id="SSF55729">
    <property type="entry name" value="Acyl-CoA N-acyltransferases (Nat)"/>
    <property type="match status" value="1"/>
</dbReference>
<dbReference type="InterPro" id="IPR000182">
    <property type="entry name" value="GNAT_dom"/>
</dbReference>
<evidence type="ECO:0000256" key="2">
    <source>
        <dbReference type="ARBA" id="ARBA00023315"/>
    </source>
</evidence>
<gene>
    <name evidence="4" type="ORF">HH308_08445</name>
</gene>
<evidence type="ECO:0000256" key="1">
    <source>
        <dbReference type="ARBA" id="ARBA00022679"/>
    </source>
</evidence>
<dbReference type="Proteomes" id="UP000550729">
    <property type="component" value="Unassembled WGS sequence"/>
</dbReference>
<dbReference type="InterPro" id="IPR050832">
    <property type="entry name" value="Bact_Acetyltransf"/>
</dbReference>
<dbReference type="EMBL" id="JABBNB010000007">
    <property type="protein sequence ID" value="NMO01244.1"/>
    <property type="molecule type" value="Genomic_DNA"/>
</dbReference>
<keyword evidence="5" id="KW-1185">Reference proteome</keyword>
<proteinExistence type="predicted"/>
<name>A0A848KQG1_9ACTN</name>
<dbReference type="PANTHER" id="PTHR43877">
    <property type="entry name" value="AMINOALKYLPHOSPHONATE N-ACETYLTRANSFERASE-RELATED-RELATED"/>
    <property type="match status" value="1"/>
</dbReference>
<organism evidence="4 5">
    <name type="scientific">Gordonia asplenii</name>
    <dbReference type="NCBI Taxonomy" id="2725283"/>
    <lineage>
        <taxon>Bacteria</taxon>
        <taxon>Bacillati</taxon>
        <taxon>Actinomycetota</taxon>
        <taxon>Actinomycetes</taxon>
        <taxon>Mycobacteriales</taxon>
        <taxon>Gordoniaceae</taxon>
        <taxon>Gordonia</taxon>
    </lineage>
</organism>
<evidence type="ECO:0000313" key="4">
    <source>
        <dbReference type="EMBL" id="NMO01244.1"/>
    </source>
</evidence>
<keyword evidence="2" id="KW-0012">Acyltransferase</keyword>
<reference evidence="4 5" key="1">
    <citation type="submission" date="2020-04" db="EMBL/GenBank/DDBJ databases">
        <title>Gordonia sp. nov. TBRC 11910.</title>
        <authorList>
            <person name="Suriyachadkun C."/>
        </authorList>
    </citation>
    <scope>NUCLEOTIDE SEQUENCE [LARGE SCALE GENOMIC DNA]</scope>
    <source>
        <strain evidence="4 5">TBRC 11910</strain>
    </source>
</reference>
<dbReference type="PROSITE" id="PS51186">
    <property type="entry name" value="GNAT"/>
    <property type="match status" value="1"/>
</dbReference>
<evidence type="ECO:0000259" key="3">
    <source>
        <dbReference type="PROSITE" id="PS51186"/>
    </source>
</evidence>
<sequence>MTLRRAVPDDALDVARVHVRAWQIGYAGLMPDDYLTALDPGVWARRYTFDVASPATTLAVDGDTVVGLATVSTVGEVGEVWALYVEPARWGSGIGANLLDAAVRHLRDAGFARAELWALRGNDRAARFYAAQGWTRDGRVREDVGQGGLVHVDECFVRGL</sequence>
<dbReference type="Gene3D" id="3.40.630.30">
    <property type="match status" value="1"/>
</dbReference>
<comment type="caution">
    <text evidence="4">The sequence shown here is derived from an EMBL/GenBank/DDBJ whole genome shotgun (WGS) entry which is preliminary data.</text>
</comment>
<dbReference type="GO" id="GO:0016747">
    <property type="term" value="F:acyltransferase activity, transferring groups other than amino-acyl groups"/>
    <property type="evidence" value="ECO:0007669"/>
    <property type="project" value="InterPro"/>
</dbReference>